<evidence type="ECO:0000256" key="3">
    <source>
        <dbReference type="ARBA" id="ARBA00022692"/>
    </source>
</evidence>
<gene>
    <name evidence="8" type="ORF">CE91St30_30880</name>
</gene>
<evidence type="ECO:0000256" key="1">
    <source>
        <dbReference type="ARBA" id="ARBA00004651"/>
    </source>
</evidence>
<evidence type="ECO:0000256" key="2">
    <source>
        <dbReference type="ARBA" id="ARBA00022475"/>
    </source>
</evidence>
<comment type="subcellular location">
    <subcellularLocation>
        <location evidence="1">Cell membrane</location>
        <topology evidence="1">Multi-pass membrane protein</topology>
    </subcellularLocation>
</comment>
<dbReference type="PANTHER" id="PTHR43124:SF3">
    <property type="entry name" value="CHLORAMPHENICOL EFFLUX PUMP RV0191"/>
    <property type="match status" value="1"/>
</dbReference>
<feature type="transmembrane region" description="Helical" evidence="6">
    <location>
        <begin position="160"/>
        <end position="181"/>
    </location>
</feature>
<evidence type="ECO:0000256" key="6">
    <source>
        <dbReference type="SAM" id="Phobius"/>
    </source>
</evidence>
<evidence type="ECO:0000313" key="9">
    <source>
        <dbReference type="Proteomes" id="UP001320544"/>
    </source>
</evidence>
<dbReference type="InterPro" id="IPR020846">
    <property type="entry name" value="MFS_dom"/>
</dbReference>
<evidence type="ECO:0000313" key="8">
    <source>
        <dbReference type="EMBL" id="BDE97755.1"/>
    </source>
</evidence>
<evidence type="ECO:0000256" key="5">
    <source>
        <dbReference type="ARBA" id="ARBA00023136"/>
    </source>
</evidence>
<feature type="transmembrane region" description="Helical" evidence="6">
    <location>
        <begin position="37"/>
        <end position="61"/>
    </location>
</feature>
<dbReference type="InterPro" id="IPR036259">
    <property type="entry name" value="MFS_trans_sf"/>
</dbReference>
<feature type="transmembrane region" description="Helical" evidence="6">
    <location>
        <begin position="319"/>
        <end position="342"/>
    </location>
</feature>
<organism evidence="8 9">
    <name type="scientific">Raoultibacter timonensis</name>
    <dbReference type="NCBI Taxonomy" id="1907662"/>
    <lineage>
        <taxon>Bacteria</taxon>
        <taxon>Bacillati</taxon>
        <taxon>Actinomycetota</taxon>
        <taxon>Coriobacteriia</taxon>
        <taxon>Eggerthellales</taxon>
        <taxon>Eggerthellaceae</taxon>
        <taxon>Raoultibacter</taxon>
    </lineage>
</organism>
<evidence type="ECO:0000259" key="7">
    <source>
        <dbReference type="PROSITE" id="PS50850"/>
    </source>
</evidence>
<dbReference type="RefSeq" id="WP_244387185.1">
    <property type="nucleotide sequence ID" value="NZ_AP025564.1"/>
</dbReference>
<name>A0ABM7WMV0_9ACTN</name>
<dbReference type="Gene3D" id="1.20.1250.20">
    <property type="entry name" value="MFS general substrate transporter like domains"/>
    <property type="match status" value="2"/>
</dbReference>
<feature type="transmembrane region" description="Helical" evidence="6">
    <location>
        <begin position="135"/>
        <end position="154"/>
    </location>
</feature>
<feature type="transmembrane region" description="Helical" evidence="6">
    <location>
        <begin position="362"/>
        <end position="380"/>
    </location>
</feature>
<keyword evidence="9" id="KW-1185">Reference proteome</keyword>
<protein>
    <submittedName>
        <fullName evidence="8">MFS transporter</fullName>
    </submittedName>
</protein>
<accession>A0ABM7WMV0</accession>
<evidence type="ECO:0000256" key="4">
    <source>
        <dbReference type="ARBA" id="ARBA00022989"/>
    </source>
</evidence>
<feature type="transmembrane region" description="Helical" evidence="6">
    <location>
        <begin position="73"/>
        <end position="93"/>
    </location>
</feature>
<feature type="domain" description="Major facilitator superfamily (MFS) profile" evidence="7">
    <location>
        <begin position="8"/>
        <end position="408"/>
    </location>
</feature>
<dbReference type="InterPro" id="IPR011701">
    <property type="entry name" value="MFS"/>
</dbReference>
<keyword evidence="2" id="KW-1003">Cell membrane</keyword>
<keyword evidence="5 6" id="KW-0472">Membrane</keyword>
<dbReference type="PANTHER" id="PTHR43124">
    <property type="entry name" value="PURINE EFFLUX PUMP PBUE"/>
    <property type="match status" value="1"/>
</dbReference>
<feature type="transmembrane region" description="Helical" evidence="6">
    <location>
        <begin position="99"/>
        <end position="123"/>
    </location>
</feature>
<dbReference type="EMBL" id="AP025564">
    <property type="protein sequence ID" value="BDE97755.1"/>
    <property type="molecule type" value="Genomic_DNA"/>
</dbReference>
<dbReference type="InterPro" id="IPR050189">
    <property type="entry name" value="MFS_Efflux_Transporters"/>
</dbReference>
<dbReference type="Proteomes" id="UP001320544">
    <property type="component" value="Chromosome"/>
</dbReference>
<proteinExistence type="predicted"/>
<dbReference type="SUPFAM" id="SSF103473">
    <property type="entry name" value="MFS general substrate transporter"/>
    <property type="match status" value="1"/>
</dbReference>
<keyword evidence="3 6" id="KW-0812">Transmembrane</keyword>
<keyword evidence="4 6" id="KW-1133">Transmembrane helix</keyword>
<feature type="transmembrane region" description="Helical" evidence="6">
    <location>
        <begin position="386"/>
        <end position="404"/>
    </location>
</feature>
<dbReference type="PROSITE" id="PS50850">
    <property type="entry name" value="MFS"/>
    <property type="match status" value="1"/>
</dbReference>
<dbReference type="Pfam" id="PF07690">
    <property type="entry name" value="MFS_1"/>
    <property type="match status" value="1"/>
</dbReference>
<feature type="transmembrane region" description="Helical" evidence="6">
    <location>
        <begin position="265"/>
        <end position="283"/>
    </location>
</feature>
<feature type="transmembrane region" description="Helical" evidence="6">
    <location>
        <begin position="295"/>
        <end position="313"/>
    </location>
</feature>
<sequence>MPNTALRSVVALFFAGFIAYAYNNAFMVLSPLYVIEIGGTVVDVGVQGSVFMAAAIVLRFFSGPLADRCGTQLVMVLGLSAFAVSGFLMAYCGQVWQFIALRCIQAAGLAAYFPCATAAVAALAPGDKTGFYLGLYRLVSSASLLFGPTLALALVEASGYRSSFICMGLCAGLAGCAVLSISSKRSRLYAEIDAGRQGKNALQGKDEQRQSDRNLVPRILKKAIMQSPLLIGEVLGATFIAALGYGLLFGFAAPYIGSVQPDINSGLYFTLIGVGGLVANPLAGWLSDRTSRTRILAILFVCMGAGIASLGFMSYGRVVLFVSGLLMGFGYFGSMTTVLAIVAARVADEARTSVLSLQQNSIDLGIACASGGFGLAIAAVGDVTAIFMFQGVIAVLLGLATLLLPHARHGVM</sequence>
<reference evidence="8 9" key="1">
    <citation type="submission" date="2022-01" db="EMBL/GenBank/DDBJ databases">
        <title>Novel bile acid biosynthetic pathways are enriched in the microbiome of centenarians.</title>
        <authorList>
            <person name="Sato Y."/>
            <person name="Atarashi K."/>
            <person name="Plichta R.D."/>
            <person name="Arai Y."/>
            <person name="Sasajima S."/>
            <person name="Kearney M.S."/>
            <person name="Suda W."/>
            <person name="Takeshita K."/>
            <person name="Sasaki T."/>
            <person name="Okamoto S."/>
            <person name="Skelly N.A."/>
            <person name="Okamura Y."/>
            <person name="Vlamakis H."/>
            <person name="Li Y."/>
            <person name="Tanoue T."/>
            <person name="Takei H."/>
            <person name="Nittono H."/>
            <person name="Narushima S."/>
            <person name="Irie J."/>
            <person name="Itoh H."/>
            <person name="Moriya K."/>
            <person name="Sugiura Y."/>
            <person name="Suematsu M."/>
            <person name="Moritoki N."/>
            <person name="Shibata S."/>
            <person name="Littman R.D."/>
            <person name="Fischbach A.M."/>
            <person name="Uwamino Y."/>
            <person name="Inoue T."/>
            <person name="Honda A."/>
            <person name="Hattori M."/>
            <person name="Murai T."/>
            <person name="Xavier J.R."/>
            <person name="Hirose N."/>
            <person name="Honda K."/>
        </authorList>
    </citation>
    <scope>NUCLEOTIDE SEQUENCE [LARGE SCALE GENOMIC DNA]</scope>
    <source>
        <strain evidence="8 9">CE91-St30</strain>
    </source>
</reference>
<feature type="transmembrane region" description="Helical" evidence="6">
    <location>
        <begin position="229"/>
        <end position="253"/>
    </location>
</feature>